<reference evidence="5" key="2">
    <citation type="submission" date="2015-07" db="EMBL/GenBank/DDBJ databases">
        <authorList>
            <person name="Graham D.E."/>
            <person name="Giannone R.J."/>
            <person name="Gulvik C.A."/>
            <person name="Hettich R.L."/>
            <person name="Klingeman D.M."/>
            <person name="Mahan K.M."/>
            <person name="Parry R.J."/>
            <person name="Spain J.C."/>
        </authorList>
    </citation>
    <scope>NUCLEOTIDE SEQUENCE [LARGE SCALE GENOMIC DNA]</scope>
    <source>
        <strain evidence="5">ATCC 27428</strain>
    </source>
</reference>
<evidence type="ECO:0000313" key="4">
    <source>
        <dbReference type="EMBL" id="PNE33853.1"/>
    </source>
</evidence>
<dbReference type="SUPFAM" id="SSF53474">
    <property type="entry name" value="alpha/beta-Hydrolases"/>
    <property type="match status" value="1"/>
</dbReference>
<dbReference type="GO" id="GO:0008236">
    <property type="term" value="F:serine-type peptidase activity"/>
    <property type="evidence" value="ECO:0007669"/>
    <property type="project" value="InterPro"/>
</dbReference>
<keyword evidence="5" id="KW-1185">Reference proteome</keyword>
<gene>
    <name evidence="4" type="ORF">AF335_13770</name>
    <name evidence="3" type="ORF">FHS36_004873</name>
</gene>
<evidence type="ECO:0000313" key="5">
    <source>
        <dbReference type="Proteomes" id="UP000235945"/>
    </source>
</evidence>
<proteinExistence type="predicted"/>
<evidence type="ECO:0000313" key="6">
    <source>
        <dbReference type="Proteomes" id="UP000528608"/>
    </source>
</evidence>
<dbReference type="EMBL" id="JACHJF010000018">
    <property type="protein sequence ID" value="MBB5121419.1"/>
    <property type="molecule type" value="Genomic_DNA"/>
</dbReference>
<feature type="domain" description="Peptidase S9 prolyl oligopeptidase catalytic" evidence="2">
    <location>
        <begin position="116"/>
        <end position="233"/>
    </location>
</feature>
<dbReference type="GO" id="GO:0006508">
    <property type="term" value="P:proteolysis"/>
    <property type="evidence" value="ECO:0007669"/>
    <property type="project" value="InterPro"/>
</dbReference>
<dbReference type="PANTHER" id="PTHR48081:SF33">
    <property type="entry name" value="KYNURENINE FORMAMIDASE"/>
    <property type="match status" value="1"/>
</dbReference>
<dbReference type="Proteomes" id="UP000235945">
    <property type="component" value="Unassembled WGS sequence"/>
</dbReference>
<reference evidence="3 6" key="3">
    <citation type="submission" date="2020-08" db="EMBL/GenBank/DDBJ databases">
        <title>Genomic Encyclopedia of Type Strains, Phase III (KMG-III): the genomes of soil and plant-associated and newly described type strains.</title>
        <authorList>
            <person name="Whitman W."/>
        </authorList>
    </citation>
    <scope>NUCLEOTIDE SEQUENCE [LARGE SCALE GENOMIC DNA]</scope>
    <source>
        <strain evidence="3 6">CECT 3259</strain>
    </source>
</reference>
<dbReference type="AlphaFoldDB" id="A0A2N8NYK6"/>
<dbReference type="InterPro" id="IPR029058">
    <property type="entry name" value="AB_hydrolase_fold"/>
</dbReference>
<evidence type="ECO:0000259" key="2">
    <source>
        <dbReference type="Pfam" id="PF00326"/>
    </source>
</evidence>
<dbReference type="OrthoDB" id="255603at2"/>
<accession>A0A2N8NYK6</accession>
<protein>
    <submittedName>
        <fullName evidence="3">Acetyl esterase/lipase</fullName>
    </submittedName>
</protein>
<organism evidence="4 5">
    <name type="scientific">Streptomyces eurocidicus</name>
    <name type="common">Streptoverticillium eurocidicus</name>
    <dbReference type="NCBI Taxonomy" id="66423"/>
    <lineage>
        <taxon>Bacteria</taxon>
        <taxon>Bacillati</taxon>
        <taxon>Actinomycetota</taxon>
        <taxon>Actinomycetes</taxon>
        <taxon>Kitasatosporales</taxon>
        <taxon>Streptomycetaceae</taxon>
        <taxon>Streptomyces</taxon>
    </lineage>
</organism>
<dbReference type="Pfam" id="PF00326">
    <property type="entry name" value="Peptidase_S9"/>
    <property type="match status" value="1"/>
</dbReference>
<dbReference type="Proteomes" id="UP000528608">
    <property type="component" value="Unassembled WGS sequence"/>
</dbReference>
<dbReference type="PANTHER" id="PTHR48081">
    <property type="entry name" value="AB HYDROLASE SUPERFAMILY PROTEIN C4A8.06C"/>
    <property type="match status" value="1"/>
</dbReference>
<dbReference type="InterPro" id="IPR001375">
    <property type="entry name" value="Peptidase_S9_cat"/>
</dbReference>
<dbReference type="InterPro" id="IPR050300">
    <property type="entry name" value="GDXG_lipolytic_enzyme"/>
</dbReference>
<evidence type="ECO:0000256" key="1">
    <source>
        <dbReference type="ARBA" id="ARBA00022801"/>
    </source>
</evidence>
<keyword evidence="1" id="KW-0378">Hydrolase</keyword>
<evidence type="ECO:0000313" key="3">
    <source>
        <dbReference type="EMBL" id="MBB5121419.1"/>
    </source>
</evidence>
<dbReference type="Gene3D" id="3.40.50.1820">
    <property type="entry name" value="alpha/beta hydrolase"/>
    <property type="match status" value="1"/>
</dbReference>
<comment type="caution">
    <text evidence="4">The sequence shown here is derived from an EMBL/GenBank/DDBJ whole genome shotgun (WGS) entry which is preliminary data.</text>
</comment>
<dbReference type="EMBL" id="LGUI01000003">
    <property type="protein sequence ID" value="PNE33853.1"/>
    <property type="molecule type" value="Genomic_DNA"/>
</dbReference>
<reference evidence="4" key="1">
    <citation type="submission" date="2015-07" db="EMBL/GenBank/DDBJ databases">
        <authorList>
            <person name="Noorani M."/>
        </authorList>
    </citation>
    <scope>NUCLEOTIDE SEQUENCE [LARGE SCALE GENOMIC DNA]</scope>
    <source>
        <strain evidence="4">ATCC 27428</strain>
    </source>
</reference>
<dbReference type="RefSeq" id="WP_102918636.1">
    <property type="nucleotide sequence ID" value="NZ_JACHJF010000018.1"/>
</dbReference>
<name>A0A2N8NYK6_STREU</name>
<sequence>MTAPGSGAEAEERALMALPYEAPSGTVAYGEHPSQVVDLYRPAGAAGPCEVRVTLLHGGFWREVYDRRHLAPLAAALAGPGVEVVLAEYRRVGGGGGLPATFEDVARVTALPGAPARHILVGHSAGGHLALWAASAAPGSVTEVVAVAPVADLGRARALGLGAGAVTALLGPADHPEADPARLTPPRVPVTLLHGTADPDVPLSLSGAYVSAVRGAGGGVVLRALRGVGHFAAVTPGTGACGELRRVLGV</sequence>